<evidence type="ECO:0000313" key="1">
    <source>
        <dbReference type="EMBL" id="SFS77408.1"/>
    </source>
</evidence>
<sequence length="33" mass="3716">MESSIVTPRMVMELLVSVNKVDETTMLLVTHDP</sequence>
<dbReference type="EMBL" id="FPAA01000007">
    <property type="protein sequence ID" value="SFS77408.1"/>
    <property type="molecule type" value="Genomic_DNA"/>
</dbReference>
<dbReference type="AlphaFoldDB" id="A0A1I6SKV8"/>
<proteinExistence type="predicted"/>
<protein>
    <submittedName>
        <fullName evidence="1">Uncharacterized protein</fullName>
    </submittedName>
</protein>
<evidence type="ECO:0000313" key="2">
    <source>
        <dbReference type="Proteomes" id="UP000198660"/>
    </source>
</evidence>
<name>A0A1I6SKV8_9BACL</name>
<dbReference type="Proteomes" id="UP000198660">
    <property type="component" value="Unassembled WGS sequence"/>
</dbReference>
<gene>
    <name evidence="1" type="ORF">SAMN05444972_107161</name>
</gene>
<accession>A0A1I6SKV8</accession>
<organism evidence="1 2">
    <name type="scientific">Marininema halotolerans</name>
    <dbReference type="NCBI Taxonomy" id="1155944"/>
    <lineage>
        <taxon>Bacteria</taxon>
        <taxon>Bacillati</taxon>
        <taxon>Bacillota</taxon>
        <taxon>Bacilli</taxon>
        <taxon>Bacillales</taxon>
        <taxon>Thermoactinomycetaceae</taxon>
        <taxon>Marininema</taxon>
    </lineage>
</organism>
<keyword evidence="2" id="KW-1185">Reference proteome</keyword>
<reference evidence="2" key="1">
    <citation type="submission" date="2016-10" db="EMBL/GenBank/DDBJ databases">
        <authorList>
            <person name="Varghese N."/>
            <person name="Submissions S."/>
        </authorList>
    </citation>
    <scope>NUCLEOTIDE SEQUENCE [LARGE SCALE GENOMIC DNA]</scope>
    <source>
        <strain evidence="2">DSM 45789</strain>
    </source>
</reference>